<evidence type="ECO:0000256" key="6">
    <source>
        <dbReference type="ARBA" id="ARBA00022679"/>
    </source>
</evidence>
<dbReference type="InterPro" id="IPR008183">
    <property type="entry name" value="Aldose_1/G6P_1-epimerase"/>
</dbReference>
<evidence type="ECO:0000256" key="17">
    <source>
        <dbReference type="SAM" id="MobiDB-lite"/>
    </source>
</evidence>
<feature type="region of interest" description="Disordered" evidence="17">
    <location>
        <begin position="426"/>
        <end position="481"/>
    </location>
</feature>
<reference evidence="19 20" key="1">
    <citation type="submission" date="2020-07" db="EMBL/GenBank/DDBJ databases">
        <title>Metarhizium humberi genome.</title>
        <authorList>
            <person name="Lysoe E."/>
        </authorList>
    </citation>
    <scope>NUCLEOTIDE SEQUENCE [LARGE SCALE GENOMIC DNA]</scope>
    <source>
        <strain evidence="19 20">ESALQ1638</strain>
    </source>
</reference>
<organism evidence="19 20">
    <name type="scientific">Metarhizium humberi</name>
    <dbReference type="NCBI Taxonomy" id="2596975"/>
    <lineage>
        <taxon>Eukaryota</taxon>
        <taxon>Fungi</taxon>
        <taxon>Dikarya</taxon>
        <taxon>Ascomycota</taxon>
        <taxon>Pezizomycotina</taxon>
        <taxon>Sordariomycetes</taxon>
        <taxon>Hypocreomycetidae</taxon>
        <taxon>Hypocreales</taxon>
        <taxon>Clavicipitaceae</taxon>
        <taxon>Metarhizium</taxon>
    </lineage>
</organism>
<evidence type="ECO:0000256" key="1">
    <source>
        <dbReference type="ARBA" id="ARBA00001966"/>
    </source>
</evidence>
<dbReference type="InterPro" id="IPR042265">
    <property type="entry name" value="DPH1/DPH2_3"/>
</dbReference>
<proteinExistence type="inferred from homology"/>
<dbReference type="FunFam" id="3.40.50.11840:FF:000001">
    <property type="entry name" value="2-(3-amino-3-carboxypropyl)histidine synthase subunit 1"/>
    <property type="match status" value="1"/>
</dbReference>
<keyword evidence="12" id="KW-0119">Carbohydrate metabolism</keyword>
<keyword evidence="7" id="KW-0949">S-adenosyl-L-methionine</keyword>
<evidence type="ECO:0000256" key="4">
    <source>
        <dbReference type="ARBA" id="ARBA00012221"/>
    </source>
</evidence>
<keyword evidence="6" id="KW-0808">Transferase</keyword>
<dbReference type="FunFam" id="3.40.50.11850:FF:000001">
    <property type="entry name" value="2-(3-amino-3-carboxypropyl)histidine synthase subunit 1"/>
    <property type="match status" value="1"/>
</dbReference>
<evidence type="ECO:0000256" key="7">
    <source>
        <dbReference type="ARBA" id="ARBA00022691"/>
    </source>
</evidence>
<sequence>MKWTLQFLAFAALAVLPSTCVADANDNTNNEPKPDKDGKYWIYGDGISAAFVAYGASVSNFMVKDQYGIERDIVTGFDNASYYGIDKQHPHFGGVPGRYANRIKNSTFEIDGKKYHVKANENPTKGHPDGVDTLHGGPDGWDWRNFTVVSHSNHSVTFSLVDPDGKEGFPGEVVTVVTYSLNGRDWDLKMVAEATTKKTPIMLSSHTYWNLDGFANNQTSKVFNHTLHMPYAGFRVGVDNILIPTGELLPNKKGGVNDFWSEPKQIGASFGDEGMVNNCGFNCTGYDNCFINNRGAIGPYDWRKQGPVTTLSSPWSGIQLDVFTDQDAFQIYSCNGQNGTMALKKTQGVTGDNKDKFPRTIPKYGCVVLEVQDYIDGINNPEWMRGKKQIYEPGGDPRRILCSMEDDRAQVDLGIAADIEEAQLTQAHQPEPTSDDAPQSTTKQPKKRFVGRRAAAEAAAKNGTTSADGESGAIQAAKPRRAPRLLNRVPKDILDDPNLKEAIALLPANYSFEIPKTIHRIRTSGAKKVALQMPEGLLLFATTISDILTQFCPGIETLIMGDVTYGACCIDDYTARALGCDLLVHYAHSCLIPVDVTKIKTLYVFVDISIDTAHLLASLERNFATGKTMAVVGTIQFNATIHGVRSNLEAAGFKVLVPQIAPLSKGEILGCTSPRLKDEDAVDMILYLGDGRFHLESIMIHNPSIPAYRYDPYSRKLTRETYGHDEMQSLRRSAIHTARTAKRWGLILGSLGRQGNPHTMALIEKRLKEKGIPWVNLLLSEIFPGKLAMMSDVECWVQVACPRLSIDWGYAFPRPLLTPYEALVALGVKEEWDKGSVYPMDYYGKEGLGRARPLEAS</sequence>
<evidence type="ECO:0000256" key="11">
    <source>
        <dbReference type="ARBA" id="ARBA00023235"/>
    </source>
</evidence>
<dbReference type="FunFam" id="3.40.50.11860:FF:000002">
    <property type="entry name" value="2-(3-amino-3-carboxypropyl)histidine synthase subunit 1"/>
    <property type="match status" value="1"/>
</dbReference>
<dbReference type="CDD" id="cd09019">
    <property type="entry name" value="galactose_mutarotase_like"/>
    <property type="match status" value="1"/>
</dbReference>
<dbReference type="InterPro" id="IPR042264">
    <property type="entry name" value="DPH1/DPH2_2"/>
</dbReference>
<evidence type="ECO:0000256" key="13">
    <source>
        <dbReference type="ARBA" id="ARBA00031690"/>
    </source>
</evidence>
<dbReference type="InterPro" id="IPR014718">
    <property type="entry name" value="GH-type_carb-bd"/>
</dbReference>
<dbReference type="Gene3D" id="3.40.50.11860">
    <property type="entry name" value="Diphthamide synthesis DPH1/DPH2 domain 3"/>
    <property type="match status" value="1"/>
</dbReference>
<evidence type="ECO:0000256" key="14">
    <source>
        <dbReference type="ARBA" id="ARBA00032574"/>
    </source>
</evidence>
<dbReference type="InterPro" id="IPR011013">
    <property type="entry name" value="Gal_mutarotase_sf_dom"/>
</dbReference>
<dbReference type="GO" id="GO:0090560">
    <property type="term" value="F:2-(3-amino-3-carboxypropyl)histidine synthase activity"/>
    <property type="evidence" value="ECO:0007669"/>
    <property type="project" value="UniProtKB-EC"/>
</dbReference>
<evidence type="ECO:0000256" key="12">
    <source>
        <dbReference type="ARBA" id="ARBA00023277"/>
    </source>
</evidence>
<dbReference type="GO" id="GO:0017183">
    <property type="term" value="P:protein histidyl modification to diphthamide"/>
    <property type="evidence" value="ECO:0007669"/>
    <property type="project" value="InterPro"/>
</dbReference>
<evidence type="ECO:0000256" key="2">
    <source>
        <dbReference type="ARBA" id="ARBA00005156"/>
    </source>
</evidence>
<dbReference type="SUPFAM" id="SSF74650">
    <property type="entry name" value="Galactose mutarotase-like"/>
    <property type="match status" value="1"/>
</dbReference>
<evidence type="ECO:0000256" key="9">
    <source>
        <dbReference type="ARBA" id="ARBA00023004"/>
    </source>
</evidence>
<dbReference type="GO" id="GO:0051536">
    <property type="term" value="F:iron-sulfur cluster binding"/>
    <property type="evidence" value="ECO:0007669"/>
    <property type="project" value="UniProtKB-KW"/>
</dbReference>
<comment type="cofactor">
    <cofactor evidence="1">
        <name>[4Fe-4S] cluster</name>
        <dbReference type="ChEBI" id="CHEBI:49883"/>
    </cofactor>
</comment>
<dbReference type="Pfam" id="PF01866">
    <property type="entry name" value="Diphthamide_syn"/>
    <property type="match status" value="1"/>
</dbReference>
<dbReference type="PANTHER" id="PTHR10762">
    <property type="entry name" value="DIPHTHAMIDE BIOSYNTHESIS PROTEIN"/>
    <property type="match status" value="1"/>
</dbReference>
<dbReference type="Gene3D" id="2.70.98.10">
    <property type="match status" value="1"/>
</dbReference>
<evidence type="ECO:0000256" key="16">
    <source>
        <dbReference type="ARBA" id="ARBA00048403"/>
    </source>
</evidence>
<name>A0A9P8SC82_9HYPO</name>
<feature type="chain" id="PRO_5040463686" description="2-(3-amino-3-carboxypropyl)histidine synthase subunit 1" evidence="18">
    <location>
        <begin position="23"/>
        <end position="857"/>
    </location>
</feature>
<comment type="similarity">
    <text evidence="3">Belongs to the DPH1/DPH2 family. DPH1 subfamily.</text>
</comment>
<dbReference type="Gene3D" id="3.40.50.11850">
    <property type="entry name" value="Diphthamide synthesis DPH1/DPH2 domain 2"/>
    <property type="match status" value="1"/>
</dbReference>
<keyword evidence="9" id="KW-0408">Iron</keyword>
<evidence type="ECO:0000313" key="20">
    <source>
        <dbReference type="Proteomes" id="UP000764110"/>
    </source>
</evidence>
<evidence type="ECO:0000313" key="19">
    <source>
        <dbReference type="EMBL" id="KAH0601937.1"/>
    </source>
</evidence>
<keyword evidence="20" id="KW-1185">Reference proteome</keyword>
<feature type="compositionally biased region" description="Polar residues" evidence="17">
    <location>
        <begin position="426"/>
        <end position="443"/>
    </location>
</feature>
<dbReference type="EC" id="2.5.1.108" evidence="4"/>
<dbReference type="GO" id="GO:0030246">
    <property type="term" value="F:carbohydrate binding"/>
    <property type="evidence" value="ECO:0007669"/>
    <property type="project" value="InterPro"/>
</dbReference>
<feature type="signal peptide" evidence="18">
    <location>
        <begin position="1"/>
        <end position="22"/>
    </location>
</feature>
<dbReference type="Proteomes" id="UP000764110">
    <property type="component" value="Unassembled WGS sequence"/>
</dbReference>
<comment type="catalytic activity">
    <reaction evidence="16">
        <text>L-histidyl-[translation elongation factor 2] + S-adenosyl-L-methionine = 2-[(3S)-amino-3-carboxypropyl]-L-histidyl-[translation elongation factor 2] + S-methyl-5'-thioadenosine + H(+)</text>
        <dbReference type="Rhea" id="RHEA:36783"/>
        <dbReference type="Rhea" id="RHEA-COMP:9748"/>
        <dbReference type="Rhea" id="RHEA-COMP:9749"/>
        <dbReference type="ChEBI" id="CHEBI:15378"/>
        <dbReference type="ChEBI" id="CHEBI:17509"/>
        <dbReference type="ChEBI" id="CHEBI:29979"/>
        <dbReference type="ChEBI" id="CHEBI:59789"/>
        <dbReference type="ChEBI" id="CHEBI:73995"/>
        <dbReference type="EC" id="2.5.1.108"/>
    </reaction>
</comment>
<evidence type="ECO:0000256" key="15">
    <source>
        <dbReference type="ARBA" id="ARBA00032789"/>
    </source>
</evidence>
<evidence type="ECO:0000256" key="5">
    <source>
        <dbReference type="ARBA" id="ARBA00021915"/>
    </source>
</evidence>
<evidence type="ECO:0000256" key="8">
    <source>
        <dbReference type="ARBA" id="ARBA00022723"/>
    </source>
</evidence>
<dbReference type="GO" id="GO:0016853">
    <property type="term" value="F:isomerase activity"/>
    <property type="evidence" value="ECO:0007669"/>
    <property type="project" value="UniProtKB-KW"/>
</dbReference>
<keyword evidence="11" id="KW-0413">Isomerase</keyword>
<dbReference type="GO" id="GO:0005975">
    <property type="term" value="P:carbohydrate metabolic process"/>
    <property type="evidence" value="ECO:0007669"/>
    <property type="project" value="InterPro"/>
</dbReference>
<comment type="caution">
    <text evidence="19">The sequence shown here is derived from an EMBL/GenBank/DDBJ whole genome shotgun (WGS) entry which is preliminary data.</text>
</comment>
<dbReference type="AlphaFoldDB" id="A0A9P8SC82"/>
<evidence type="ECO:0000256" key="10">
    <source>
        <dbReference type="ARBA" id="ARBA00023014"/>
    </source>
</evidence>
<dbReference type="GO" id="GO:0046872">
    <property type="term" value="F:metal ion binding"/>
    <property type="evidence" value="ECO:0007669"/>
    <property type="project" value="UniProtKB-KW"/>
</dbReference>
<keyword evidence="18" id="KW-0732">Signal</keyword>
<dbReference type="NCBIfam" id="TIGR00322">
    <property type="entry name" value="diphth2_R"/>
    <property type="match status" value="1"/>
</dbReference>
<dbReference type="InterPro" id="IPR047215">
    <property type="entry name" value="Galactose_mutarotase-like"/>
</dbReference>
<dbReference type="EMBL" id="JACEFI010000001">
    <property type="protein sequence ID" value="KAH0601937.1"/>
    <property type="molecule type" value="Genomic_DNA"/>
</dbReference>
<keyword evidence="8" id="KW-0479">Metal-binding</keyword>
<keyword evidence="10" id="KW-0411">Iron-sulfur</keyword>
<evidence type="ECO:0000256" key="18">
    <source>
        <dbReference type="SAM" id="SignalP"/>
    </source>
</evidence>
<dbReference type="SFLD" id="SFLDS00032">
    <property type="entry name" value="Radical_SAM_3-amino-3-carboxyp"/>
    <property type="match status" value="1"/>
</dbReference>
<accession>A0A9P8SC82</accession>
<dbReference type="InterPro" id="IPR016435">
    <property type="entry name" value="DPH1/DPH2"/>
</dbReference>
<dbReference type="Gene3D" id="3.40.50.11840">
    <property type="entry name" value="Diphthamide synthesis DPH1/DPH2 domain 1"/>
    <property type="match status" value="1"/>
</dbReference>
<gene>
    <name evidence="19" type="ORF">MHUMG1_00816</name>
</gene>
<dbReference type="FunFam" id="2.70.98.10:FF:000014">
    <property type="entry name" value="Aldose 1-epimerase, putative"/>
    <property type="match status" value="1"/>
</dbReference>
<dbReference type="InterPro" id="IPR042263">
    <property type="entry name" value="DPH1/DPH2_1"/>
</dbReference>
<dbReference type="PANTHER" id="PTHR10762:SF1">
    <property type="entry name" value="2-(3-AMINO-3-CARBOXYPROPYL)HISTIDINE SYNTHASE SUBUNIT 1"/>
    <property type="match status" value="1"/>
</dbReference>
<comment type="pathway">
    <text evidence="2">Protein modification; peptidyl-diphthamide biosynthesis.</text>
</comment>
<evidence type="ECO:0000256" key="3">
    <source>
        <dbReference type="ARBA" id="ARBA00010173"/>
    </source>
</evidence>
<protein>
    <recommendedName>
        <fullName evidence="5">2-(3-amino-3-carboxypropyl)histidine synthase subunit 1</fullName>
        <ecNumber evidence="4">2.5.1.108</ecNumber>
    </recommendedName>
    <alternativeName>
        <fullName evidence="14">Diphthamide biosynthesis protein 1</fullName>
    </alternativeName>
    <alternativeName>
        <fullName evidence="15">Diphtheria toxin resistance protein 1</fullName>
    </alternativeName>
    <alternativeName>
        <fullName evidence="13">S-adenosyl-L-methionine:L-histidine 3-amino-3-carboxypropyltransferase 1</fullName>
    </alternativeName>
</protein>
<dbReference type="Pfam" id="PF01263">
    <property type="entry name" value="Aldose_epim"/>
    <property type="match status" value="1"/>
</dbReference>